<evidence type="ECO:0000313" key="2">
    <source>
        <dbReference type="Proteomes" id="UP000887566"/>
    </source>
</evidence>
<accession>A0A914UY97</accession>
<name>A0A914UY97_9BILA</name>
<evidence type="ECO:0000256" key="1">
    <source>
        <dbReference type="SAM" id="MobiDB-lite"/>
    </source>
</evidence>
<evidence type="ECO:0000313" key="3">
    <source>
        <dbReference type="WBParaSite" id="PSAMB.scaffold1360size32547.g12670.t1"/>
    </source>
</evidence>
<dbReference type="AlphaFoldDB" id="A0A914UY97"/>
<organism evidence="2 3">
    <name type="scientific">Plectus sambesii</name>
    <dbReference type="NCBI Taxonomy" id="2011161"/>
    <lineage>
        <taxon>Eukaryota</taxon>
        <taxon>Metazoa</taxon>
        <taxon>Ecdysozoa</taxon>
        <taxon>Nematoda</taxon>
        <taxon>Chromadorea</taxon>
        <taxon>Plectida</taxon>
        <taxon>Plectina</taxon>
        <taxon>Plectoidea</taxon>
        <taxon>Plectidae</taxon>
        <taxon>Plectus</taxon>
    </lineage>
</organism>
<proteinExistence type="predicted"/>
<protein>
    <submittedName>
        <fullName evidence="3">Uncharacterized protein</fullName>
    </submittedName>
</protein>
<dbReference type="Proteomes" id="UP000887566">
    <property type="component" value="Unplaced"/>
</dbReference>
<keyword evidence="2" id="KW-1185">Reference proteome</keyword>
<reference evidence="3" key="1">
    <citation type="submission" date="2022-11" db="UniProtKB">
        <authorList>
            <consortium name="WormBaseParasite"/>
        </authorList>
    </citation>
    <scope>IDENTIFICATION</scope>
</reference>
<dbReference type="WBParaSite" id="PSAMB.scaffold1360size32547.g12670.t1">
    <property type="protein sequence ID" value="PSAMB.scaffold1360size32547.g12670.t1"/>
    <property type="gene ID" value="PSAMB.scaffold1360size32547.g12670"/>
</dbReference>
<feature type="region of interest" description="Disordered" evidence="1">
    <location>
        <begin position="1"/>
        <end position="21"/>
    </location>
</feature>
<sequence>MCPSLASLDTPTPPPYGISPQPYSVQPDVGCTSVGCTNTVTCACVPAGDCALTLGNNLDTPSPDTSPFMDTATNVPVTSTTITCTPSGTYSVAAGPAGTGGPFTQISCNA</sequence>